<dbReference type="AlphaFoldDB" id="A0AAV9ZXY1"/>
<reference evidence="3 4" key="1">
    <citation type="journal article" date="2024" name="J Genomics">
        <title>Draft genome sequencing and assembly of Favolaschia claudopus CIRM-BRFM 2984 isolated from oak limbs.</title>
        <authorList>
            <person name="Navarro D."/>
            <person name="Drula E."/>
            <person name="Chaduli D."/>
            <person name="Cazenave R."/>
            <person name="Ahrendt S."/>
            <person name="Wang J."/>
            <person name="Lipzen A."/>
            <person name="Daum C."/>
            <person name="Barry K."/>
            <person name="Grigoriev I.V."/>
            <person name="Favel A."/>
            <person name="Rosso M.N."/>
            <person name="Martin F."/>
        </authorList>
    </citation>
    <scope>NUCLEOTIDE SEQUENCE [LARGE SCALE GENOMIC DNA]</scope>
    <source>
        <strain evidence="3 4">CIRM-BRFM 2984</strain>
    </source>
</reference>
<organism evidence="3 4">
    <name type="scientific">Favolaschia claudopus</name>
    <dbReference type="NCBI Taxonomy" id="2862362"/>
    <lineage>
        <taxon>Eukaryota</taxon>
        <taxon>Fungi</taxon>
        <taxon>Dikarya</taxon>
        <taxon>Basidiomycota</taxon>
        <taxon>Agaricomycotina</taxon>
        <taxon>Agaricomycetes</taxon>
        <taxon>Agaricomycetidae</taxon>
        <taxon>Agaricales</taxon>
        <taxon>Marasmiineae</taxon>
        <taxon>Mycenaceae</taxon>
        <taxon>Favolaschia</taxon>
    </lineage>
</organism>
<keyword evidence="4" id="KW-1185">Reference proteome</keyword>
<evidence type="ECO:0000256" key="2">
    <source>
        <dbReference type="SAM" id="SignalP"/>
    </source>
</evidence>
<evidence type="ECO:0000313" key="4">
    <source>
        <dbReference type="Proteomes" id="UP001362999"/>
    </source>
</evidence>
<feature type="compositionally biased region" description="Polar residues" evidence="1">
    <location>
        <begin position="69"/>
        <end position="78"/>
    </location>
</feature>
<dbReference type="Proteomes" id="UP001362999">
    <property type="component" value="Unassembled WGS sequence"/>
</dbReference>
<sequence length="178" mass="19241">CTPAPLSFPLSALATSIALTLSPSPQTLAYPSRVRDVSIPPSSCFSFIRSCSPPRSPASIPTFPPPHPSTRTPTLTPVSPSVRIRTWMSSRRGRGEWDGQRLRDWWGGGGGRWIPSSPPHALPSPSISHLGLRPIACSCAPLTLQSISPNRSSFVPKPNRTYTWTPILLSQSTHAKAK</sequence>
<evidence type="ECO:0000256" key="1">
    <source>
        <dbReference type="SAM" id="MobiDB-lite"/>
    </source>
</evidence>
<name>A0AAV9ZXY1_9AGAR</name>
<feature type="signal peptide" evidence="2">
    <location>
        <begin position="1"/>
        <end position="29"/>
    </location>
</feature>
<comment type="caution">
    <text evidence="3">The sequence shown here is derived from an EMBL/GenBank/DDBJ whole genome shotgun (WGS) entry which is preliminary data.</text>
</comment>
<gene>
    <name evidence="3" type="ORF">R3P38DRAFT_3425152</name>
</gene>
<dbReference type="EMBL" id="JAWWNJ010000101">
    <property type="protein sequence ID" value="KAK6995760.1"/>
    <property type="molecule type" value="Genomic_DNA"/>
</dbReference>
<protein>
    <submittedName>
        <fullName evidence="3">Uncharacterized protein</fullName>
    </submittedName>
</protein>
<proteinExistence type="predicted"/>
<evidence type="ECO:0000313" key="3">
    <source>
        <dbReference type="EMBL" id="KAK6995760.1"/>
    </source>
</evidence>
<keyword evidence="2" id="KW-0732">Signal</keyword>
<feature type="non-terminal residue" evidence="3">
    <location>
        <position position="178"/>
    </location>
</feature>
<accession>A0AAV9ZXY1</accession>
<feature type="chain" id="PRO_5043788095" evidence="2">
    <location>
        <begin position="30"/>
        <end position="178"/>
    </location>
</feature>
<feature type="non-terminal residue" evidence="3">
    <location>
        <position position="1"/>
    </location>
</feature>
<feature type="region of interest" description="Disordered" evidence="1">
    <location>
        <begin position="57"/>
        <end position="78"/>
    </location>
</feature>